<comment type="caution">
    <text evidence="3">The sequence shown here is derived from an EMBL/GenBank/DDBJ whole genome shotgun (WGS) entry which is preliminary data.</text>
</comment>
<dbReference type="AlphaFoldDB" id="A0A8X7ZPD2"/>
<gene>
    <name evidence="3" type="ORF">POTOM_018326</name>
</gene>
<dbReference type="InterPro" id="IPR057634">
    <property type="entry name" value="PAH_ZNF598/HEL2"/>
</dbReference>
<evidence type="ECO:0000313" key="3">
    <source>
        <dbReference type="EMBL" id="KAG6774908.1"/>
    </source>
</evidence>
<protein>
    <recommendedName>
        <fullName evidence="2">ZNF598/HEL2 PAH domain-containing protein</fullName>
    </recommendedName>
</protein>
<evidence type="ECO:0000259" key="2">
    <source>
        <dbReference type="Pfam" id="PF23202"/>
    </source>
</evidence>
<accession>A0A8X7ZPD2</accession>
<dbReference type="PANTHER" id="PTHR22938">
    <property type="entry name" value="ZINC FINGER PROTEIN 598"/>
    <property type="match status" value="1"/>
</dbReference>
<keyword evidence="4" id="KW-1185">Reference proteome</keyword>
<organism evidence="3 4">
    <name type="scientific">Populus tomentosa</name>
    <name type="common">Chinese white poplar</name>
    <dbReference type="NCBI Taxonomy" id="118781"/>
    <lineage>
        <taxon>Eukaryota</taxon>
        <taxon>Viridiplantae</taxon>
        <taxon>Streptophyta</taxon>
        <taxon>Embryophyta</taxon>
        <taxon>Tracheophyta</taxon>
        <taxon>Spermatophyta</taxon>
        <taxon>Magnoliopsida</taxon>
        <taxon>eudicotyledons</taxon>
        <taxon>Gunneridae</taxon>
        <taxon>Pentapetalae</taxon>
        <taxon>rosids</taxon>
        <taxon>fabids</taxon>
        <taxon>Malpighiales</taxon>
        <taxon>Salicaceae</taxon>
        <taxon>Saliceae</taxon>
        <taxon>Populus</taxon>
    </lineage>
</organism>
<dbReference type="GO" id="GO:0043022">
    <property type="term" value="F:ribosome binding"/>
    <property type="evidence" value="ECO:0007669"/>
    <property type="project" value="TreeGrafter"/>
</dbReference>
<dbReference type="Pfam" id="PF23202">
    <property type="entry name" value="PAH_ZNF598"/>
    <property type="match status" value="1"/>
</dbReference>
<dbReference type="GO" id="GO:0061630">
    <property type="term" value="F:ubiquitin protein ligase activity"/>
    <property type="evidence" value="ECO:0007669"/>
    <property type="project" value="InterPro"/>
</dbReference>
<feature type="compositionally biased region" description="Basic residues" evidence="1">
    <location>
        <begin position="558"/>
        <end position="568"/>
    </location>
</feature>
<dbReference type="OrthoDB" id="3838338at2759"/>
<dbReference type="Proteomes" id="UP000886885">
    <property type="component" value="Chromosome 5A"/>
</dbReference>
<feature type="compositionally biased region" description="Polar residues" evidence="1">
    <location>
        <begin position="572"/>
        <end position="584"/>
    </location>
</feature>
<name>A0A8X7ZPD2_POPTO</name>
<evidence type="ECO:0000256" key="1">
    <source>
        <dbReference type="SAM" id="MobiDB-lite"/>
    </source>
</evidence>
<evidence type="ECO:0000313" key="4">
    <source>
        <dbReference type="Proteomes" id="UP000886885"/>
    </source>
</evidence>
<proteinExistence type="predicted"/>
<dbReference type="PANTHER" id="PTHR22938:SF19">
    <property type="entry name" value="RING-TYPE E3 UBIQUITIN TRANSFERASE"/>
    <property type="match status" value="1"/>
</dbReference>
<feature type="domain" description="ZNF598/HEL2 PAH" evidence="2">
    <location>
        <begin position="414"/>
        <end position="489"/>
    </location>
</feature>
<feature type="compositionally biased region" description="Low complexity" evidence="1">
    <location>
        <begin position="352"/>
        <end position="369"/>
    </location>
</feature>
<feature type="region of interest" description="Disordered" evidence="1">
    <location>
        <begin position="531"/>
        <end position="596"/>
    </location>
</feature>
<sequence>MDDTCAVCADTLEWVAYGPYLHKEVCFTCIIRLRFICNDFHCCICKSESNTIFVTKALGDYTRMISDFKGRKIFTSEQKLYNRAQLTQHVRTGDSVVDGSESERGGFTGHPICEFCENPFYGDNELYLHLSTEHFTCHICPRQHPEQYEYFNSYDNSEVDYILFSYILLAYEACLAKRFIVFAIESELKRHNAMEHGGCLSCSKRTAVLQIPTSFRFQQINEHYRHGRSYGSRLNSSSYQMNLAIVDSHLTANAEKPCDISLNECTNGRNLFSFTSDGSKQQPTEIQKWSGWVELEYNGYSPSFLKYDSRVLSPSSSLSSSQSKPATIKEYDLSTYTSFAQARPSRTNGLVSSDFASSSRTSNSNSKVSQATVAPNPVDRTSHKSLSSAPSLSTAQVDNMSISASHFLTVEYVQSSNKALVEKIRAAFEFHEEKFSAFKLISREYLRDLIDTAEYLACVHQFGLSHLVLELARLCPSAEKQRELVETYNYNVGKEWFCSLKVEILPKEGHHGGKGKSKILVDKQTNLNLSMEPKSEIVAQPDGVSSKKNVGAGGGGNKPKKKTSKFLKNRVSDSSAASLPNVGNSDADMKKKRKQI</sequence>
<dbReference type="Pfam" id="PF25447">
    <property type="entry name" value="RING_ZNF598"/>
    <property type="match status" value="1"/>
</dbReference>
<dbReference type="GO" id="GO:0072344">
    <property type="term" value="P:rescue of stalled ribosome"/>
    <property type="evidence" value="ECO:0007669"/>
    <property type="project" value="InterPro"/>
</dbReference>
<feature type="region of interest" description="Disordered" evidence="1">
    <location>
        <begin position="347"/>
        <end position="390"/>
    </location>
</feature>
<dbReference type="EMBL" id="JAAWWB010000009">
    <property type="protein sequence ID" value="KAG6774908.1"/>
    <property type="molecule type" value="Genomic_DNA"/>
</dbReference>
<reference evidence="3" key="1">
    <citation type="journal article" date="2020" name="bioRxiv">
        <title>Hybrid origin of Populus tomentosa Carr. identified through genome sequencing and phylogenomic analysis.</title>
        <authorList>
            <person name="An X."/>
            <person name="Gao K."/>
            <person name="Chen Z."/>
            <person name="Li J."/>
            <person name="Yang X."/>
            <person name="Yang X."/>
            <person name="Zhou J."/>
            <person name="Guo T."/>
            <person name="Zhao T."/>
            <person name="Huang S."/>
            <person name="Miao D."/>
            <person name="Khan W.U."/>
            <person name="Rao P."/>
            <person name="Ye M."/>
            <person name="Lei B."/>
            <person name="Liao W."/>
            <person name="Wang J."/>
            <person name="Ji L."/>
            <person name="Li Y."/>
            <person name="Guo B."/>
            <person name="Mustafa N.S."/>
            <person name="Li S."/>
            <person name="Yun Q."/>
            <person name="Keller S.R."/>
            <person name="Mao J."/>
            <person name="Zhang R."/>
            <person name="Strauss S.H."/>
        </authorList>
    </citation>
    <scope>NUCLEOTIDE SEQUENCE</scope>
    <source>
        <strain evidence="3">GM15</strain>
        <tissue evidence="3">Leaf</tissue>
    </source>
</reference>
<dbReference type="InterPro" id="IPR044288">
    <property type="entry name" value="ZNF598/HEL2"/>
</dbReference>
<dbReference type="GO" id="GO:0016567">
    <property type="term" value="P:protein ubiquitination"/>
    <property type="evidence" value="ECO:0007669"/>
    <property type="project" value="TreeGrafter"/>
</dbReference>